<dbReference type="Proteomes" id="UP001163324">
    <property type="component" value="Chromosome 1"/>
</dbReference>
<sequence>MATKGVPLLKFMGTVSLGLLTGVSYTVSTLTLPSLLNLPSSLSASHALAAMTSALRVPVLSLTTLSAGSLLLSFALSPGSARHPYLLYTSVLAVASGVAPALLPAPPKAAAAGAPKQKKPRKLPTRSMEASYEVLGDVPGEEPVSEEDEGVVNGEEVRAEVDGVAKGFLVRTGVSALAFAMAVMGVWGDGAPQTAVYI</sequence>
<accession>A0ACC0VFY2</accession>
<dbReference type="EMBL" id="CM047940">
    <property type="protein sequence ID" value="KAI9904807.1"/>
    <property type="molecule type" value="Genomic_DNA"/>
</dbReference>
<reference evidence="1" key="1">
    <citation type="submission" date="2022-10" db="EMBL/GenBank/DDBJ databases">
        <title>Complete Genome of Trichothecium roseum strain YXFP-22015, a Plant Pathogen Isolated from Citrus.</title>
        <authorList>
            <person name="Wang Y."/>
            <person name="Zhu L."/>
        </authorList>
    </citation>
    <scope>NUCLEOTIDE SEQUENCE</scope>
    <source>
        <strain evidence="1">YXFP-22015</strain>
    </source>
</reference>
<protein>
    <submittedName>
        <fullName evidence="1">Uncharacterized protein</fullName>
    </submittedName>
</protein>
<gene>
    <name evidence="1" type="ORF">N3K66_001336</name>
</gene>
<evidence type="ECO:0000313" key="1">
    <source>
        <dbReference type="EMBL" id="KAI9904807.1"/>
    </source>
</evidence>
<evidence type="ECO:0000313" key="2">
    <source>
        <dbReference type="Proteomes" id="UP001163324"/>
    </source>
</evidence>
<proteinExistence type="predicted"/>
<name>A0ACC0VFY2_9HYPO</name>
<keyword evidence="2" id="KW-1185">Reference proteome</keyword>
<comment type="caution">
    <text evidence="1">The sequence shown here is derived from an EMBL/GenBank/DDBJ whole genome shotgun (WGS) entry which is preliminary data.</text>
</comment>
<organism evidence="1 2">
    <name type="scientific">Trichothecium roseum</name>
    <dbReference type="NCBI Taxonomy" id="47278"/>
    <lineage>
        <taxon>Eukaryota</taxon>
        <taxon>Fungi</taxon>
        <taxon>Dikarya</taxon>
        <taxon>Ascomycota</taxon>
        <taxon>Pezizomycotina</taxon>
        <taxon>Sordariomycetes</taxon>
        <taxon>Hypocreomycetidae</taxon>
        <taxon>Hypocreales</taxon>
        <taxon>Hypocreales incertae sedis</taxon>
        <taxon>Trichothecium</taxon>
    </lineage>
</organism>